<dbReference type="Gene3D" id="3.30.70.270">
    <property type="match status" value="1"/>
</dbReference>
<feature type="domain" description="PAC" evidence="2">
    <location>
        <begin position="476"/>
        <end position="529"/>
    </location>
</feature>
<dbReference type="NCBIfam" id="TIGR00254">
    <property type="entry name" value="GGDEF"/>
    <property type="match status" value="1"/>
</dbReference>
<dbReference type="CDD" id="cd01949">
    <property type="entry name" value="GGDEF"/>
    <property type="match status" value="1"/>
</dbReference>
<dbReference type="Pfam" id="PF00990">
    <property type="entry name" value="GGDEF"/>
    <property type="match status" value="1"/>
</dbReference>
<organism evidence="4 5">
    <name type="scientific">Aquitalea magnusonii</name>
    <dbReference type="NCBI Taxonomy" id="332411"/>
    <lineage>
        <taxon>Bacteria</taxon>
        <taxon>Pseudomonadati</taxon>
        <taxon>Pseudomonadota</taxon>
        <taxon>Betaproteobacteria</taxon>
        <taxon>Neisseriales</taxon>
        <taxon>Chromobacteriaceae</taxon>
        <taxon>Aquitalea</taxon>
    </lineage>
</organism>
<gene>
    <name evidence="4" type="ORF">DLM_2017</name>
</gene>
<name>A0A3G9GFM9_9NEIS</name>
<dbReference type="FunFam" id="3.30.70.270:FF:000001">
    <property type="entry name" value="Diguanylate cyclase domain protein"/>
    <property type="match status" value="1"/>
</dbReference>
<dbReference type="SMART" id="SM00267">
    <property type="entry name" value="GGDEF"/>
    <property type="match status" value="1"/>
</dbReference>
<dbReference type="NCBIfam" id="TIGR00229">
    <property type="entry name" value="sensory_box"/>
    <property type="match status" value="5"/>
</dbReference>
<dbReference type="PROSITE" id="PS50887">
    <property type="entry name" value="GGDEF"/>
    <property type="match status" value="1"/>
</dbReference>
<dbReference type="RefSeq" id="WP_145985826.1">
    <property type="nucleotide sequence ID" value="NZ_AP018823.1"/>
</dbReference>
<dbReference type="InterPro" id="IPR000700">
    <property type="entry name" value="PAS-assoc_C"/>
</dbReference>
<dbReference type="InterPro" id="IPR029787">
    <property type="entry name" value="Nucleotide_cyclase"/>
</dbReference>
<evidence type="ECO:0000313" key="5">
    <source>
        <dbReference type="Proteomes" id="UP000198290"/>
    </source>
</evidence>
<feature type="domain" description="PAS" evidence="1">
    <location>
        <begin position="16"/>
        <end position="61"/>
    </location>
</feature>
<dbReference type="OrthoDB" id="9813903at2"/>
<dbReference type="InterPro" id="IPR035965">
    <property type="entry name" value="PAS-like_dom_sf"/>
</dbReference>
<dbReference type="InterPro" id="IPR013767">
    <property type="entry name" value="PAS_fold"/>
</dbReference>
<keyword evidence="5" id="KW-1185">Reference proteome</keyword>
<dbReference type="Pfam" id="PF00989">
    <property type="entry name" value="PAS"/>
    <property type="match status" value="1"/>
</dbReference>
<dbReference type="InterPro" id="IPR001610">
    <property type="entry name" value="PAC"/>
</dbReference>
<dbReference type="GO" id="GO:0006355">
    <property type="term" value="P:regulation of DNA-templated transcription"/>
    <property type="evidence" value="ECO:0007669"/>
    <property type="project" value="InterPro"/>
</dbReference>
<accession>A0A3G9GFM9</accession>
<reference evidence="5" key="3">
    <citation type="journal article" date="2017" name="Plant Physiol. Biochem.">
        <title>Differential oxidative and antioxidative response of duckweed Lemna minor toward plant growth promoting/inhibiting bacteria.</title>
        <authorList>
            <person name="Ishizawa H."/>
            <person name="Kuroda M."/>
            <person name="Morikawa M."/>
            <person name="Ike M."/>
        </authorList>
    </citation>
    <scope>NUCLEOTIDE SEQUENCE [LARGE SCALE GENOMIC DNA]</scope>
    <source>
        <strain evidence="5">H3</strain>
    </source>
</reference>
<dbReference type="PANTHER" id="PTHR44757:SF2">
    <property type="entry name" value="BIOFILM ARCHITECTURE MAINTENANCE PROTEIN MBAA"/>
    <property type="match status" value="1"/>
</dbReference>
<evidence type="ECO:0000313" key="4">
    <source>
        <dbReference type="EMBL" id="BBF85633.1"/>
    </source>
</evidence>
<dbReference type="SMART" id="SM00086">
    <property type="entry name" value="PAC"/>
    <property type="match status" value="4"/>
</dbReference>
<feature type="domain" description="PAS" evidence="1">
    <location>
        <begin position="427"/>
        <end position="472"/>
    </location>
</feature>
<feature type="domain" description="PAS" evidence="1">
    <location>
        <begin position="530"/>
        <end position="575"/>
    </location>
</feature>
<protein>
    <submittedName>
        <fullName evidence="4">Diguanylate cyclase</fullName>
    </submittedName>
</protein>
<proteinExistence type="predicted"/>
<dbReference type="PANTHER" id="PTHR44757">
    <property type="entry name" value="DIGUANYLATE CYCLASE DGCP"/>
    <property type="match status" value="1"/>
</dbReference>
<evidence type="ECO:0000259" key="1">
    <source>
        <dbReference type="PROSITE" id="PS50112"/>
    </source>
</evidence>
<dbReference type="Pfam" id="PF08447">
    <property type="entry name" value="PAS_3"/>
    <property type="match status" value="3"/>
</dbReference>
<dbReference type="SUPFAM" id="SSF55073">
    <property type="entry name" value="Nucleotide cyclase"/>
    <property type="match status" value="1"/>
</dbReference>
<dbReference type="SUPFAM" id="SSF55785">
    <property type="entry name" value="PYP-like sensor domain (PAS domain)"/>
    <property type="match status" value="6"/>
</dbReference>
<dbReference type="Gene3D" id="3.30.450.20">
    <property type="entry name" value="PAS domain"/>
    <property type="match status" value="6"/>
</dbReference>
<dbReference type="KEGG" id="amah:DLM_2017"/>
<dbReference type="PROSITE" id="PS50112">
    <property type="entry name" value="PAS"/>
    <property type="match status" value="4"/>
</dbReference>
<dbReference type="GO" id="GO:0003824">
    <property type="term" value="F:catalytic activity"/>
    <property type="evidence" value="ECO:0007669"/>
    <property type="project" value="UniProtKB-ARBA"/>
</dbReference>
<dbReference type="InterPro" id="IPR043128">
    <property type="entry name" value="Rev_trsase/Diguanyl_cyclase"/>
</dbReference>
<feature type="domain" description="PAC" evidence="2">
    <location>
        <begin position="348"/>
        <end position="399"/>
    </location>
</feature>
<evidence type="ECO:0000259" key="2">
    <source>
        <dbReference type="PROSITE" id="PS50113"/>
    </source>
</evidence>
<dbReference type="Gene3D" id="2.10.70.100">
    <property type="match status" value="1"/>
</dbReference>
<dbReference type="SMART" id="SM00091">
    <property type="entry name" value="PAS"/>
    <property type="match status" value="6"/>
</dbReference>
<dbReference type="CDD" id="cd00130">
    <property type="entry name" value="PAS"/>
    <property type="match status" value="5"/>
</dbReference>
<dbReference type="InterPro" id="IPR013655">
    <property type="entry name" value="PAS_fold_3"/>
</dbReference>
<dbReference type="InterPro" id="IPR052155">
    <property type="entry name" value="Biofilm_reg_signaling"/>
</dbReference>
<evidence type="ECO:0000259" key="3">
    <source>
        <dbReference type="PROSITE" id="PS50887"/>
    </source>
</evidence>
<dbReference type="AlphaFoldDB" id="A0A3G9GFM9"/>
<sequence>MTAPSHTDSSLPTTSSTSVFQAMFDAADAALLTLDANGVITLCNPAAQQLLGYPAAELCGRHPGCLLAAERLEQECRQLAQRLGRSVAEVEVFTAEVRPGHSLQREWPLLDKQGREHTVRLSVTAIAGVGPNSGYMLVLQDITELKRMQQLMHRQHALFAAGPMVAFSCHPARPDVLVEVSPNVADILGCFPEDILLEPAWWLQRLHPDDRPCLADGQWRLAQGAGFVTRRYRFLHGSGHWCWLEEYVQQLGSDVVQGYWIDVTKQVDGEDRLTKIASNIPGMLYQFSTNPDGAGHFSYVSEGVRSIFGVSPQQVMHNTDLVWQRVFPDDQQRVKEESEAALRYEQPWISEFRILLPDGRMIWVEGRATPELQDDQSVRWHGLISEITQRKRTEEALRESQERLDMAMRGARIGLWDWHVALGRLDYNQQLVDMLGYDQHTLHCNPAQWQALVHPDDLPTVRHNIRALLKREARQYRIEYRLIKRSGEIMWILDKGQATEVDGNGNVCRIVGTVQDITTHKQAQKLLESSEAHFRMLFQNHGAVMILIDPDSGQIVDANASAVRFYGYRRDELVGMPVSQINLMEEERIRGTMGVALLQAHNHFTFTHRLASGELRTVDVHSSPVESGGRTLLFSIIHDITARRQAEDALSTLQRQLLAIIENFHGAILLEDQNGSVVLVNQQYCEMFMPDQTPEQLKASSRLHVAAQASAGFAEPERMLQRLEELQRSRQMVLGEEWALRDGRMLERDHVPIFIEGRLRSVLWVYRDISSRKKQEEALRQLATTDALTGIANRRSFMEKLVDEFARFLRFGNPVAVLMLDIDHFKQVNDTWGHAVGDKVLHDFAALCQQEVRQVDVLGRLGGEEFAVILPGCGMAGALALAERLREAVRAHVVHVGEASLQIHTSIGVSCFSRQQQDAAVALALADQALYEAKLAGRDQVKAFDGNGQRFPPGD</sequence>
<feature type="domain" description="PAS" evidence="1">
    <location>
        <begin position="292"/>
        <end position="345"/>
    </location>
</feature>
<dbReference type="Pfam" id="PF13426">
    <property type="entry name" value="PAS_9"/>
    <property type="match status" value="1"/>
</dbReference>
<dbReference type="PROSITE" id="PS50113">
    <property type="entry name" value="PAC"/>
    <property type="match status" value="2"/>
</dbReference>
<dbReference type="InterPro" id="IPR000160">
    <property type="entry name" value="GGDEF_dom"/>
</dbReference>
<reference evidence="5" key="1">
    <citation type="journal article" date="2017" name="Biotechnol. Biofuels">
        <title>Evaluation of environmental bacterial communities as a factor affecting the growth of duckweed Lemna minor.</title>
        <authorList>
            <person name="Ishizawa H."/>
            <person name="Kuroda M."/>
            <person name="Morikawa M."/>
            <person name="Ike M."/>
        </authorList>
    </citation>
    <scope>NUCLEOTIDE SEQUENCE [LARGE SCALE GENOMIC DNA]</scope>
    <source>
        <strain evidence="5">H3</strain>
    </source>
</reference>
<dbReference type="EMBL" id="AP018823">
    <property type="protein sequence ID" value="BBF85633.1"/>
    <property type="molecule type" value="Genomic_DNA"/>
</dbReference>
<dbReference type="Proteomes" id="UP000198290">
    <property type="component" value="Chromosome"/>
</dbReference>
<reference evidence="4 5" key="2">
    <citation type="journal article" date="2017" name="Genome Announc.">
        <title>Draft genome sequence of Aquitalea magnusonii strain H3, a plant growth-promoting bacterium of duckweed Lemna minor.</title>
        <authorList>
            <person name="Ishizawa H."/>
            <person name="Kuroda M."/>
            <person name="Ike M."/>
        </authorList>
    </citation>
    <scope>NUCLEOTIDE SEQUENCE [LARGE SCALE GENOMIC DNA]</scope>
    <source>
        <strain evidence="4 5">H3</strain>
    </source>
</reference>
<feature type="domain" description="GGDEF" evidence="3">
    <location>
        <begin position="813"/>
        <end position="946"/>
    </location>
</feature>
<dbReference type="STRING" id="332411.VI06_01390"/>
<dbReference type="InterPro" id="IPR000014">
    <property type="entry name" value="PAS"/>
</dbReference>